<keyword evidence="3" id="KW-1185">Reference proteome</keyword>
<feature type="compositionally biased region" description="Polar residues" evidence="1">
    <location>
        <begin position="77"/>
        <end position="86"/>
    </location>
</feature>
<protein>
    <submittedName>
        <fullName evidence="2">Uncharacterized protein</fullName>
    </submittedName>
</protein>
<name>A0A6A6VHH0_9PLEO</name>
<feature type="compositionally biased region" description="Basic and acidic residues" evidence="1">
    <location>
        <begin position="165"/>
        <end position="174"/>
    </location>
</feature>
<dbReference type="EMBL" id="MU006565">
    <property type="protein sequence ID" value="KAF2750035.1"/>
    <property type="molecule type" value="Genomic_DNA"/>
</dbReference>
<feature type="compositionally biased region" description="Polar residues" evidence="1">
    <location>
        <begin position="125"/>
        <end position="134"/>
    </location>
</feature>
<evidence type="ECO:0000256" key="1">
    <source>
        <dbReference type="SAM" id="MobiDB-lite"/>
    </source>
</evidence>
<dbReference type="OrthoDB" id="5424021at2759"/>
<sequence>MTTPDIWSLMNYAVPRGECQHGKGMFNYGKCPCKRFMLHPLKSASTFDCDGCGHHASFHLLENPQEETIRKRWETEANATSDAVDTQSERPRKRLREISYGNASFADITSRLLSGGIDGAGSMEQAGSSTSSTMERAKEPIRTGKSGNTAKTRSAKGKQGTVLAVDHDDVLELD</sequence>
<reference evidence="2" key="1">
    <citation type="journal article" date="2020" name="Stud. Mycol.">
        <title>101 Dothideomycetes genomes: a test case for predicting lifestyles and emergence of pathogens.</title>
        <authorList>
            <person name="Haridas S."/>
            <person name="Albert R."/>
            <person name="Binder M."/>
            <person name="Bloem J."/>
            <person name="Labutti K."/>
            <person name="Salamov A."/>
            <person name="Andreopoulos B."/>
            <person name="Baker S."/>
            <person name="Barry K."/>
            <person name="Bills G."/>
            <person name="Bluhm B."/>
            <person name="Cannon C."/>
            <person name="Castanera R."/>
            <person name="Culley D."/>
            <person name="Daum C."/>
            <person name="Ezra D."/>
            <person name="Gonzalez J."/>
            <person name="Henrissat B."/>
            <person name="Kuo A."/>
            <person name="Liang C."/>
            <person name="Lipzen A."/>
            <person name="Lutzoni F."/>
            <person name="Magnuson J."/>
            <person name="Mondo S."/>
            <person name="Nolan M."/>
            <person name="Ohm R."/>
            <person name="Pangilinan J."/>
            <person name="Park H.-J."/>
            <person name="Ramirez L."/>
            <person name="Alfaro M."/>
            <person name="Sun H."/>
            <person name="Tritt A."/>
            <person name="Yoshinaga Y."/>
            <person name="Zwiers L.-H."/>
            <person name="Turgeon B."/>
            <person name="Goodwin S."/>
            <person name="Spatafora J."/>
            <person name="Crous P."/>
            <person name="Grigoriev I."/>
        </authorList>
    </citation>
    <scope>NUCLEOTIDE SEQUENCE</scope>
    <source>
        <strain evidence="2">CBS 119925</strain>
    </source>
</reference>
<evidence type="ECO:0000313" key="3">
    <source>
        <dbReference type="Proteomes" id="UP000799440"/>
    </source>
</evidence>
<feature type="region of interest" description="Disordered" evidence="1">
    <location>
        <begin position="119"/>
        <end position="174"/>
    </location>
</feature>
<evidence type="ECO:0000313" key="2">
    <source>
        <dbReference type="EMBL" id="KAF2750035.1"/>
    </source>
</evidence>
<accession>A0A6A6VHH0</accession>
<gene>
    <name evidence="2" type="ORF">M011DRAFT_484695</name>
</gene>
<organism evidence="2 3">
    <name type="scientific">Sporormia fimetaria CBS 119925</name>
    <dbReference type="NCBI Taxonomy" id="1340428"/>
    <lineage>
        <taxon>Eukaryota</taxon>
        <taxon>Fungi</taxon>
        <taxon>Dikarya</taxon>
        <taxon>Ascomycota</taxon>
        <taxon>Pezizomycotina</taxon>
        <taxon>Dothideomycetes</taxon>
        <taxon>Pleosporomycetidae</taxon>
        <taxon>Pleosporales</taxon>
        <taxon>Sporormiaceae</taxon>
        <taxon>Sporormia</taxon>
    </lineage>
</organism>
<feature type="region of interest" description="Disordered" evidence="1">
    <location>
        <begin position="75"/>
        <end position="95"/>
    </location>
</feature>
<proteinExistence type="predicted"/>
<dbReference type="AlphaFoldDB" id="A0A6A6VHH0"/>
<dbReference type="Proteomes" id="UP000799440">
    <property type="component" value="Unassembled WGS sequence"/>
</dbReference>